<evidence type="ECO:0000313" key="5">
    <source>
        <dbReference type="Proteomes" id="UP000092460"/>
    </source>
</evidence>
<dbReference type="STRING" id="67801.A0A1B0BN82"/>
<reference evidence="5" key="1">
    <citation type="submission" date="2015-01" db="EMBL/GenBank/DDBJ databases">
        <authorList>
            <person name="Aksoy S."/>
            <person name="Warren W."/>
            <person name="Wilson R.K."/>
        </authorList>
    </citation>
    <scope>NUCLEOTIDE SEQUENCE [LARGE SCALE GENOMIC DNA]</scope>
    <source>
        <strain evidence="5">IAEA</strain>
    </source>
</reference>
<reference evidence="4" key="2">
    <citation type="submission" date="2020-05" db="UniProtKB">
        <authorList>
            <consortium name="EnsemblMetazoa"/>
        </authorList>
    </citation>
    <scope>IDENTIFICATION</scope>
    <source>
        <strain evidence="4">IAEA</strain>
    </source>
</reference>
<dbReference type="EMBL" id="JXJN01017237">
    <property type="status" value="NOT_ANNOTATED_CDS"/>
    <property type="molecule type" value="Genomic_DNA"/>
</dbReference>
<dbReference type="InterPro" id="IPR035940">
    <property type="entry name" value="CAP_sf"/>
</dbReference>
<keyword evidence="2" id="KW-0964">Secreted</keyword>
<organism evidence="4 5">
    <name type="scientific">Glossina palpalis gambiensis</name>
    <dbReference type="NCBI Taxonomy" id="67801"/>
    <lineage>
        <taxon>Eukaryota</taxon>
        <taxon>Metazoa</taxon>
        <taxon>Ecdysozoa</taxon>
        <taxon>Arthropoda</taxon>
        <taxon>Hexapoda</taxon>
        <taxon>Insecta</taxon>
        <taxon>Pterygota</taxon>
        <taxon>Neoptera</taxon>
        <taxon>Endopterygota</taxon>
        <taxon>Diptera</taxon>
        <taxon>Brachycera</taxon>
        <taxon>Muscomorpha</taxon>
        <taxon>Hippoboscoidea</taxon>
        <taxon>Glossinidae</taxon>
        <taxon>Glossina</taxon>
    </lineage>
</organism>
<dbReference type="InterPro" id="IPR014044">
    <property type="entry name" value="CAP_dom"/>
</dbReference>
<dbReference type="EnsemblMetazoa" id="GPPI035349-RA">
    <property type="protein sequence ID" value="GPPI035349-PA"/>
    <property type="gene ID" value="GPPI035349"/>
</dbReference>
<name>A0A1B0BN82_9MUSC</name>
<dbReference type="EMBL" id="JXJN01017236">
    <property type="status" value="NOT_ANNOTATED_CDS"/>
    <property type="molecule type" value="Genomic_DNA"/>
</dbReference>
<evidence type="ECO:0000256" key="2">
    <source>
        <dbReference type="ARBA" id="ARBA00022525"/>
    </source>
</evidence>
<accession>A0A1B0BN82</accession>
<dbReference type="VEuPathDB" id="VectorBase:GPPI035349"/>
<feature type="domain" description="SCP" evidence="3">
    <location>
        <begin position="87"/>
        <end position="208"/>
    </location>
</feature>
<dbReference type="AlphaFoldDB" id="A0A1B0BN82"/>
<keyword evidence="5" id="KW-1185">Reference proteome</keyword>
<evidence type="ECO:0000259" key="3">
    <source>
        <dbReference type="SMART" id="SM00198"/>
    </source>
</evidence>
<dbReference type="Gene3D" id="3.40.33.10">
    <property type="entry name" value="CAP"/>
    <property type="match status" value="1"/>
</dbReference>
<evidence type="ECO:0000256" key="1">
    <source>
        <dbReference type="ARBA" id="ARBA00004613"/>
    </source>
</evidence>
<sequence length="241" mass="28079">MTHHCCQRENDYRLRLYKLTSSQYRQYTLTCECIVHNWPVKNTRPPPPPRPLCIFSVIEPPAGYHSYKGIERPRPCADHQQINLTASMKNMFVNTHNGIRNKIAGYWNIANMNLVYWSWELEVMAQIYLHTCSFAMDPCLKIGTRRLRVSQNQVTNKHLVGRWPGYSVRTWYLELGHGVQTFEDYVKVLERGINHVICYYYPSHKQSTRDVFKFGAPCSACPEKRRICSLTFAGLCGIGTR</sequence>
<evidence type="ECO:0000313" key="4">
    <source>
        <dbReference type="EnsemblMetazoa" id="GPPI035349-PA"/>
    </source>
</evidence>
<protein>
    <recommendedName>
        <fullName evidence="3">SCP domain-containing protein</fullName>
    </recommendedName>
</protein>
<dbReference type="SMART" id="SM00198">
    <property type="entry name" value="SCP"/>
    <property type="match status" value="1"/>
</dbReference>
<dbReference type="Proteomes" id="UP000092460">
    <property type="component" value="Unassembled WGS sequence"/>
</dbReference>
<dbReference type="SUPFAM" id="SSF55797">
    <property type="entry name" value="PR-1-like"/>
    <property type="match status" value="1"/>
</dbReference>
<proteinExistence type="predicted"/>
<comment type="subcellular location">
    <subcellularLocation>
        <location evidence="1">Secreted</location>
    </subcellularLocation>
</comment>
<dbReference type="GO" id="GO:0005576">
    <property type="term" value="C:extracellular region"/>
    <property type="evidence" value="ECO:0007669"/>
    <property type="project" value="UniProtKB-SubCell"/>
</dbReference>